<feature type="signal peptide" evidence="1">
    <location>
        <begin position="1"/>
        <end position="28"/>
    </location>
</feature>
<dbReference type="InterPro" id="IPR050491">
    <property type="entry name" value="AmpC-like"/>
</dbReference>
<keyword evidence="4" id="KW-1185">Reference proteome</keyword>
<dbReference type="InterPro" id="IPR012338">
    <property type="entry name" value="Beta-lactam/transpept-like"/>
</dbReference>
<evidence type="ECO:0000259" key="2">
    <source>
        <dbReference type="Pfam" id="PF00144"/>
    </source>
</evidence>
<comment type="caution">
    <text evidence="3">The sequence shown here is derived from an EMBL/GenBank/DDBJ whole genome shotgun (WGS) entry which is preliminary data.</text>
</comment>
<sequence length="431" mass="47150">MKRGRLVLYCIAVGVFFLAGSESTIAKATTPVKGSSAAGESATAEAAALAEVAAVDKNIKTFITKSKIKGASLAVVKDGAIVYAKGYGYANVSSKEPVEPYHLFRIASVSKLITATGIMQLVKAGVLSLDQKVFGPEGILNDPVYSSYRDPRYEKITVKMLLNHSGGWSGRRPDPMFCKELVSRTISKPLPLSFPDIVSYVFRNNLDFEPGLRSSYSNFGYVLLGEVIRKVSKMDYETYIKRKVFMPLGISTAFLSNNYPEDKHPNEVSYYDLRGNGIVPAWDGSGQMVPRNAGGNDLRMLGPAGGWVASSVDIAKLLIGVAGYEKHNIIPKDLISEMTTRQTYVQPLGWIGSDNNGRYWRSGSLSGTSAMVVKEKNGLSWVFLSNTSTRAGNKLPHIIDAVVHRSISKVQTWPNVKLWSFTNQLDSLQNL</sequence>
<dbReference type="Proteomes" id="UP000294830">
    <property type="component" value="Unassembled WGS sequence"/>
</dbReference>
<dbReference type="EMBL" id="SLWB01000013">
    <property type="protein sequence ID" value="TCN64503.1"/>
    <property type="molecule type" value="Genomic_DNA"/>
</dbReference>
<accession>A0A4R2E8I6</accession>
<feature type="domain" description="Beta-lactamase-related" evidence="2">
    <location>
        <begin position="55"/>
        <end position="390"/>
    </location>
</feature>
<keyword evidence="1" id="KW-0732">Signal</keyword>
<dbReference type="OrthoDB" id="9793489at2"/>
<evidence type="ECO:0000256" key="1">
    <source>
        <dbReference type="SAM" id="SignalP"/>
    </source>
</evidence>
<evidence type="ECO:0000313" key="4">
    <source>
        <dbReference type="Proteomes" id="UP000294830"/>
    </source>
</evidence>
<name>A0A4R2E8I6_9BACT</name>
<organism evidence="3 4">
    <name type="scientific">Acetobacteroides hydrogenigenes</name>
    <dbReference type="NCBI Taxonomy" id="979970"/>
    <lineage>
        <taxon>Bacteria</taxon>
        <taxon>Pseudomonadati</taxon>
        <taxon>Bacteroidota</taxon>
        <taxon>Bacteroidia</taxon>
        <taxon>Bacteroidales</taxon>
        <taxon>Rikenellaceae</taxon>
        <taxon>Acetobacteroides</taxon>
    </lineage>
</organism>
<feature type="chain" id="PRO_5020644752" evidence="1">
    <location>
        <begin position="29"/>
        <end position="431"/>
    </location>
</feature>
<dbReference type="PANTHER" id="PTHR46825">
    <property type="entry name" value="D-ALANYL-D-ALANINE-CARBOXYPEPTIDASE/ENDOPEPTIDASE AMPH"/>
    <property type="match status" value="1"/>
</dbReference>
<proteinExistence type="predicted"/>
<gene>
    <name evidence="3" type="ORF">CLV25_11327</name>
</gene>
<dbReference type="AlphaFoldDB" id="A0A4R2E8I6"/>
<dbReference type="Gene3D" id="3.40.710.10">
    <property type="entry name" value="DD-peptidase/beta-lactamase superfamily"/>
    <property type="match status" value="1"/>
</dbReference>
<dbReference type="SUPFAM" id="SSF56601">
    <property type="entry name" value="beta-lactamase/transpeptidase-like"/>
    <property type="match status" value="1"/>
</dbReference>
<evidence type="ECO:0000313" key="3">
    <source>
        <dbReference type="EMBL" id="TCN64503.1"/>
    </source>
</evidence>
<dbReference type="InterPro" id="IPR001466">
    <property type="entry name" value="Beta-lactam-related"/>
</dbReference>
<reference evidence="3 4" key="1">
    <citation type="submission" date="2019-03" db="EMBL/GenBank/DDBJ databases">
        <title>Genomic Encyclopedia of Archaeal and Bacterial Type Strains, Phase II (KMG-II): from individual species to whole genera.</title>
        <authorList>
            <person name="Goeker M."/>
        </authorList>
    </citation>
    <scope>NUCLEOTIDE SEQUENCE [LARGE SCALE GENOMIC DNA]</scope>
    <source>
        <strain evidence="3 4">RL-C</strain>
    </source>
</reference>
<dbReference type="Pfam" id="PF00144">
    <property type="entry name" value="Beta-lactamase"/>
    <property type="match status" value="1"/>
</dbReference>
<protein>
    <submittedName>
        <fullName evidence="3">CubicO group peptidase (Beta-lactamase class C family)</fullName>
    </submittedName>
</protein>
<dbReference type="RefSeq" id="WP_131839929.1">
    <property type="nucleotide sequence ID" value="NZ_SLWB01000013.1"/>
</dbReference>
<dbReference type="PANTHER" id="PTHR46825:SF9">
    <property type="entry name" value="BETA-LACTAMASE-RELATED DOMAIN-CONTAINING PROTEIN"/>
    <property type="match status" value="1"/>
</dbReference>